<dbReference type="InterPro" id="IPR047952">
    <property type="entry name" value="Transpos_IS4"/>
</dbReference>
<accession>A0A444J0L1</accession>
<gene>
    <name evidence="3" type="ORF">H206_01934</name>
</gene>
<feature type="region of interest" description="Disordered" evidence="1">
    <location>
        <begin position="398"/>
        <end position="425"/>
    </location>
</feature>
<dbReference type="PANTHER" id="PTHR37529:SF1">
    <property type="entry name" value="TRANSPOSASE INSG FOR INSERTION SEQUENCE ELEMENT IS4-RELATED"/>
    <property type="match status" value="1"/>
</dbReference>
<dbReference type="InterPro" id="IPR002559">
    <property type="entry name" value="Transposase_11"/>
</dbReference>
<dbReference type="EMBL" id="MTKO01000055">
    <property type="protein sequence ID" value="RWX46671.1"/>
    <property type="molecule type" value="Genomic_DNA"/>
</dbReference>
<evidence type="ECO:0000256" key="1">
    <source>
        <dbReference type="SAM" id="MobiDB-lite"/>
    </source>
</evidence>
<proteinExistence type="predicted"/>
<name>A0A444J0L1_9BACT</name>
<sequence>MPFSDILSTPYICKVVEEETPKFRNRVFTPIVTLQTFISQVLSQDHSCRDAVARVLADRIAQDKKPCSGDTSPYCRARMRLPEKLIMRLLRETGRNLHNQSEEGWKWKGRSVKLVDGTTISMPDTPENQDAFPQVPSQKEGLGFPIVRLVAIISLSCGSVLDYAFGPYQGKETGEHALLRQIVDSLVTGDILLGDRYYCSYFLIAMLQQKGVDVVFQLHARRKPDFRRGIRLGPRDHLVYWSKPARPEWMDETTYNTMPDTLAIREIKAGGKVISSTLLDPKKVTKKELADLYVKRWLIEVDLRSIKDTLQMDVLRCKTPEMIRKEIGVHLLAYNLIRTVIAQSASLFGILPREISFKGTVQTLEAFRDKIFLMAKKKLPGLYRVLLKAVAEYRVGNRPGRSEPRAVKRRPKAYPRLTVPRRQAV</sequence>
<dbReference type="PANTHER" id="PTHR37529">
    <property type="entry name" value="TRANSPOSASE INSG FOR INSERTION SEQUENCE ELEMENT IS4-RELATED"/>
    <property type="match status" value="1"/>
</dbReference>
<evidence type="ECO:0000259" key="2">
    <source>
        <dbReference type="Pfam" id="PF01609"/>
    </source>
</evidence>
<dbReference type="NCBIfam" id="NF033592">
    <property type="entry name" value="transpos_IS4_1"/>
    <property type="match status" value="1"/>
</dbReference>
<reference evidence="3 4" key="1">
    <citation type="submission" date="2017-01" db="EMBL/GenBank/DDBJ databases">
        <title>The cable genome- insights into the physiology and evolution of filamentous bacteria capable of sulfide oxidation via long distance electron transfer.</title>
        <authorList>
            <person name="Schreiber L."/>
            <person name="Bjerg J.T."/>
            <person name="Boggild A."/>
            <person name="Van De Vossenberg J."/>
            <person name="Meysman F."/>
            <person name="Nielsen L.P."/>
            <person name="Schramm A."/>
            <person name="Kjeldsen K.U."/>
        </authorList>
    </citation>
    <scope>NUCLEOTIDE SEQUENCE [LARGE SCALE GENOMIC DNA]</scope>
    <source>
        <strain evidence="3">MCF</strain>
    </source>
</reference>
<dbReference type="GO" id="GO:0003677">
    <property type="term" value="F:DNA binding"/>
    <property type="evidence" value="ECO:0007669"/>
    <property type="project" value="InterPro"/>
</dbReference>
<evidence type="ECO:0000313" key="4">
    <source>
        <dbReference type="Proteomes" id="UP000287853"/>
    </source>
</evidence>
<dbReference type="GO" id="GO:0006313">
    <property type="term" value="P:DNA transposition"/>
    <property type="evidence" value="ECO:0007669"/>
    <property type="project" value="InterPro"/>
</dbReference>
<dbReference type="InterPro" id="IPR012337">
    <property type="entry name" value="RNaseH-like_sf"/>
</dbReference>
<dbReference type="GO" id="GO:0004803">
    <property type="term" value="F:transposase activity"/>
    <property type="evidence" value="ECO:0007669"/>
    <property type="project" value="InterPro"/>
</dbReference>
<comment type="caution">
    <text evidence="3">The sequence shown here is derived from an EMBL/GenBank/DDBJ whole genome shotgun (WGS) entry which is preliminary data.</text>
</comment>
<dbReference type="AlphaFoldDB" id="A0A444J0L1"/>
<dbReference type="Pfam" id="PF01609">
    <property type="entry name" value="DDE_Tnp_1"/>
    <property type="match status" value="1"/>
</dbReference>
<dbReference type="SUPFAM" id="SSF53098">
    <property type="entry name" value="Ribonuclease H-like"/>
    <property type="match status" value="1"/>
</dbReference>
<dbReference type="Proteomes" id="UP000287853">
    <property type="component" value="Unassembled WGS sequence"/>
</dbReference>
<keyword evidence="4" id="KW-1185">Reference proteome</keyword>
<evidence type="ECO:0000313" key="3">
    <source>
        <dbReference type="EMBL" id="RWX46671.1"/>
    </source>
</evidence>
<organism evidence="3 4">
    <name type="scientific">Candidatus Electrothrix aarhusensis</name>
    <dbReference type="NCBI Taxonomy" id="1859131"/>
    <lineage>
        <taxon>Bacteria</taxon>
        <taxon>Pseudomonadati</taxon>
        <taxon>Thermodesulfobacteriota</taxon>
        <taxon>Desulfobulbia</taxon>
        <taxon>Desulfobulbales</taxon>
        <taxon>Desulfobulbaceae</taxon>
        <taxon>Candidatus Electrothrix</taxon>
    </lineage>
</organism>
<protein>
    <submittedName>
        <fullName evidence="3">Transposase, IS4 family</fullName>
    </submittedName>
</protein>
<feature type="domain" description="Transposase IS4-like" evidence="2">
    <location>
        <begin position="108"/>
        <end position="336"/>
    </location>
</feature>